<proteinExistence type="predicted"/>
<organism evidence="2 3">
    <name type="scientific">Phoenicibacter congonensis</name>
    <dbReference type="NCBI Taxonomy" id="1944646"/>
    <lineage>
        <taxon>Bacteria</taxon>
        <taxon>Bacillati</taxon>
        <taxon>Actinomycetota</taxon>
        <taxon>Coriobacteriia</taxon>
        <taxon>Eggerthellales</taxon>
        <taxon>Eggerthellaceae</taxon>
        <taxon>Phoenicibacter</taxon>
    </lineage>
</organism>
<comment type="caution">
    <text evidence="2">The sequence shown here is derived from an EMBL/GenBank/DDBJ whole genome shotgun (WGS) entry which is preliminary data.</text>
</comment>
<dbReference type="CDD" id="cd05826">
    <property type="entry name" value="Sortase_B"/>
    <property type="match status" value="1"/>
</dbReference>
<dbReference type="InterPro" id="IPR009835">
    <property type="entry name" value="SrtB"/>
</dbReference>
<dbReference type="AlphaFoldDB" id="A0AA43UAY0"/>
<evidence type="ECO:0000313" key="2">
    <source>
        <dbReference type="EMBL" id="MDO4841169.1"/>
    </source>
</evidence>
<gene>
    <name evidence="2" type="ORF">Q3982_00625</name>
</gene>
<dbReference type="Gene3D" id="2.40.260.10">
    <property type="entry name" value="Sortase"/>
    <property type="match status" value="1"/>
</dbReference>
<protein>
    <submittedName>
        <fullName evidence="2">Class B sortase</fullName>
    </submittedName>
</protein>
<feature type="transmembrane region" description="Helical" evidence="1">
    <location>
        <begin position="12"/>
        <end position="36"/>
    </location>
</feature>
<sequence length="295" mass="32873">MAKSKHGRKQGGLTGILVKIFLLIFLVSAGILGYLLSTYYTGQKVYDDLHSYTDIEAKQLGDVTIDWDSLRAINPDIVGWVYVPDTVISYPVVWKEDDNSYYLTHNFNNQSTQFGAEYGCIFLSGNNKSDWTNNSNFVFGHNMWNGQIFSVFSDNQGNSDWFNSHRQIFIFTPEGNYSLTTYAQIKVSGMADDIVYTSFGSAKDMGAYVDQVKAQSIVTPSPAAKATSEMSRLFTFSTCSSPDDDMRIITYADVSEFYSFTDSSQNINITAGTKGSYVSQQSYDTISSDSAARTQ</sequence>
<keyword evidence="1" id="KW-1133">Transmembrane helix</keyword>
<dbReference type="Proteomes" id="UP001168575">
    <property type="component" value="Unassembled WGS sequence"/>
</dbReference>
<reference evidence="2" key="1">
    <citation type="submission" date="2023-07" db="EMBL/GenBank/DDBJ databases">
        <title>Between Cages and Wild: Unraveling the Impact of Captivity on Animal Microbiomes and Antimicrobial Resistance.</title>
        <authorList>
            <person name="Schmartz G.P."/>
            <person name="Rehner J."/>
            <person name="Schuff M.J."/>
            <person name="Becker S.L."/>
            <person name="Kravczyk M."/>
            <person name="Gurevich A."/>
            <person name="Francke R."/>
            <person name="Mueller R."/>
            <person name="Keller V."/>
            <person name="Keller A."/>
        </authorList>
    </citation>
    <scope>NUCLEOTIDE SEQUENCE</scope>
    <source>
        <strain evidence="2">S12M_St_49</strain>
    </source>
</reference>
<dbReference type="EMBL" id="JAUMVS010000004">
    <property type="protein sequence ID" value="MDO4841169.1"/>
    <property type="molecule type" value="Genomic_DNA"/>
</dbReference>
<keyword evidence="3" id="KW-1185">Reference proteome</keyword>
<keyword evidence="1" id="KW-0472">Membrane</keyword>
<dbReference type="InterPro" id="IPR023365">
    <property type="entry name" value="Sortase_dom-sf"/>
</dbReference>
<evidence type="ECO:0000256" key="1">
    <source>
        <dbReference type="SAM" id="Phobius"/>
    </source>
</evidence>
<keyword evidence="1" id="KW-0812">Transmembrane</keyword>
<name>A0AA43UAY0_9ACTN</name>
<evidence type="ECO:0000313" key="3">
    <source>
        <dbReference type="Proteomes" id="UP001168575"/>
    </source>
</evidence>
<dbReference type="SUPFAM" id="SSF63817">
    <property type="entry name" value="Sortase"/>
    <property type="match status" value="1"/>
</dbReference>
<accession>A0AA43UAY0</accession>